<reference evidence="6 7" key="1">
    <citation type="submission" date="2019-05" db="EMBL/GenBank/DDBJ databases">
        <title>Verrucobacter flavum gen. nov., sp. nov. a new member of the family Verrucomicrobiaceae.</title>
        <authorList>
            <person name="Szuroczki S."/>
            <person name="Abbaszade G."/>
            <person name="Szabo A."/>
            <person name="Felfoldi T."/>
            <person name="Schumann P."/>
            <person name="Boka K."/>
            <person name="Keki Z."/>
            <person name="Toumi M."/>
            <person name="Toth E."/>
        </authorList>
    </citation>
    <scope>NUCLEOTIDE SEQUENCE [LARGE SCALE GENOMIC DNA]</scope>
    <source>
        <strain evidence="6 7">MG-N-17</strain>
    </source>
</reference>
<dbReference type="InterPro" id="IPR025532">
    <property type="entry name" value="G6P_1-epimerase"/>
</dbReference>
<feature type="active site" evidence="5">
    <location>
        <position position="289"/>
    </location>
</feature>
<dbReference type="GO" id="GO:0047938">
    <property type="term" value="F:glucose-6-phosphate 1-epimerase activity"/>
    <property type="evidence" value="ECO:0007669"/>
    <property type="project" value="UniProtKB-UniRule"/>
</dbReference>
<sequence length="317" mass="35122">MHSLVVVRRVWCLIANGGGVRKCCVVFFMKLPECVKATEPVPGYPVYVIDHPTMRAKVALHGAQVMEWTPEGEKPVIYLSPDAVLKEGKAIRGGVPLCWPWFNAHPTDASKPSHGFARTRFWHLAEMEACDEGVRMVFDLASDDETRRLWDFVFELRVVIEVGQVLRVKLETRNVGETEFTIGEALHAYLAVGEVREVEVRGLAGKNFLDTVGEPMMRKQVGELKFEGEVDRQYECAETVTVHDAAWARVIEISKSGSGTTTVWNPWAEKAGELSDLPDDGYRHFVCVEAANAGPALVVVPPGGRHVIETVIAVSAE</sequence>
<feature type="active site" evidence="5">
    <location>
        <position position="187"/>
    </location>
</feature>
<keyword evidence="3 4" id="KW-0413">Isomerase</keyword>
<gene>
    <name evidence="6" type="ORF">FEM03_11455</name>
</gene>
<evidence type="ECO:0000256" key="2">
    <source>
        <dbReference type="ARBA" id="ARBA00005866"/>
    </source>
</evidence>
<dbReference type="InterPro" id="IPR008183">
    <property type="entry name" value="Aldose_1/G6P_1-epimerase"/>
</dbReference>
<organism evidence="6 7">
    <name type="scientific">Phragmitibacter flavus</name>
    <dbReference type="NCBI Taxonomy" id="2576071"/>
    <lineage>
        <taxon>Bacteria</taxon>
        <taxon>Pseudomonadati</taxon>
        <taxon>Verrucomicrobiota</taxon>
        <taxon>Verrucomicrobiia</taxon>
        <taxon>Verrucomicrobiales</taxon>
        <taxon>Verrucomicrobiaceae</taxon>
        <taxon>Phragmitibacter</taxon>
    </lineage>
</organism>
<evidence type="ECO:0000313" key="7">
    <source>
        <dbReference type="Proteomes" id="UP000306196"/>
    </source>
</evidence>
<dbReference type="EMBL" id="VAUV01000007">
    <property type="protein sequence ID" value="TLD70912.1"/>
    <property type="molecule type" value="Genomic_DNA"/>
</dbReference>
<dbReference type="PANTHER" id="PTHR11122">
    <property type="entry name" value="APOSPORY-ASSOCIATED PROTEIN C-RELATED"/>
    <property type="match status" value="1"/>
</dbReference>
<dbReference type="InterPro" id="IPR014718">
    <property type="entry name" value="GH-type_carb-bd"/>
</dbReference>
<dbReference type="SUPFAM" id="SSF74650">
    <property type="entry name" value="Galactose mutarotase-like"/>
    <property type="match status" value="1"/>
</dbReference>
<comment type="catalytic activity">
    <reaction evidence="1">
        <text>alpha-D-glucose 6-phosphate = beta-D-glucose 6-phosphate</text>
        <dbReference type="Rhea" id="RHEA:16249"/>
        <dbReference type="ChEBI" id="CHEBI:58225"/>
        <dbReference type="ChEBI" id="CHEBI:58247"/>
        <dbReference type="EC" id="5.1.3.15"/>
    </reaction>
</comment>
<proteinExistence type="inferred from homology"/>
<evidence type="ECO:0000256" key="5">
    <source>
        <dbReference type="PIRSR" id="PIRSR016020-1"/>
    </source>
</evidence>
<dbReference type="GO" id="GO:0005737">
    <property type="term" value="C:cytoplasm"/>
    <property type="evidence" value="ECO:0007669"/>
    <property type="project" value="TreeGrafter"/>
</dbReference>
<dbReference type="Pfam" id="PF01263">
    <property type="entry name" value="Aldose_epim"/>
    <property type="match status" value="1"/>
</dbReference>
<dbReference type="GO" id="GO:0005975">
    <property type="term" value="P:carbohydrate metabolic process"/>
    <property type="evidence" value="ECO:0007669"/>
    <property type="project" value="InterPro"/>
</dbReference>
<keyword evidence="7" id="KW-1185">Reference proteome</keyword>
<dbReference type="InterPro" id="IPR011013">
    <property type="entry name" value="Gal_mutarotase_sf_dom"/>
</dbReference>
<dbReference type="PANTHER" id="PTHR11122:SF13">
    <property type="entry name" value="GLUCOSE-6-PHOSPHATE 1-EPIMERASE"/>
    <property type="match status" value="1"/>
</dbReference>
<comment type="caution">
    <text evidence="6">The sequence shown here is derived from an EMBL/GenBank/DDBJ whole genome shotgun (WGS) entry which is preliminary data.</text>
</comment>
<name>A0A5R8KF59_9BACT</name>
<evidence type="ECO:0000256" key="1">
    <source>
        <dbReference type="ARBA" id="ARBA00001096"/>
    </source>
</evidence>
<dbReference type="CDD" id="cd09020">
    <property type="entry name" value="D-hex-6-P-epi_like"/>
    <property type="match status" value="1"/>
</dbReference>
<evidence type="ECO:0000256" key="3">
    <source>
        <dbReference type="ARBA" id="ARBA00023235"/>
    </source>
</evidence>
<dbReference type="EC" id="5.1.3.15" evidence="4"/>
<accession>A0A5R8KF59</accession>
<dbReference type="Gene3D" id="2.70.98.10">
    <property type="match status" value="1"/>
</dbReference>
<dbReference type="PIRSF" id="PIRSF016020">
    <property type="entry name" value="PHexose_mutarotase"/>
    <property type="match status" value="1"/>
</dbReference>
<comment type="similarity">
    <text evidence="2 4">Belongs to the glucose-6-phosphate 1-epimerase family.</text>
</comment>
<evidence type="ECO:0000313" key="6">
    <source>
        <dbReference type="EMBL" id="TLD70912.1"/>
    </source>
</evidence>
<evidence type="ECO:0000256" key="4">
    <source>
        <dbReference type="PIRNR" id="PIRNR016020"/>
    </source>
</evidence>
<dbReference type="OrthoDB" id="9790727at2"/>
<dbReference type="GO" id="GO:0030246">
    <property type="term" value="F:carbohydrate binding"/>
    <property type="evidence" value="ECO:0007669"/>
    <property type="project" value="UniProtKB-UniRule"/>
</dbReference>
<dbReference type="Proteomes" id="UP000306196">
    <property type="component" value="Unassembled WGS sequence"/>
</dbReference>
<dbReference type="AlphaFoldDB" id="A0A5R8KF59"/>
<protein>
    <recommendedName>
        <fullName evidence="4">Putative glucose-6-phosphate 1-epimerase</fullName>
        <ecNumber evidence="4">5.1.3.15</ecNumber>
    </recommendedName>
</protein>